<dbReference type="GeneID" id="70244958"/>
<dbReference type="RefSeq" id="XP_046065530.1">
    <property type="nucleotide sequence ID" value="XM_046214671.1"/>
</dbReference>
<dbReference type="InterPro" id="IPR029063">
    <property type="entry name" value="SAM-dependent_MTases_sf"/>
</dbReference>
<keyword evidence="2" id="KW-1185">Reference proteome</keyword>
<dbReference type="Gene3D" id="3.40.50.150">
    <property type="entry name" value="Vaccinia Virus protein VP39"/>
    <property type="match status" value="1"/>
</dbReference>
<evidence type="ECO:0000313" key="2">
    <source>
        <dbReference type="Proteomes" id="UP001201262"/>
    </source>
</evidence>
<accession>A0AAD4PTQ8</accession>
<organism evidence="1 2">
    <name type="scientific">Talaromyces proteolyticus</name>
    <dbReference type="NCBI Taxonomy" id="1131652"/>
    <lineage>
        <taxon>Eukaryota</taxon>
        <taxon>Fungi</taxon>
        <taxon>Dikarya</taxon>
        <taxon>Ascomycota</taxon>
        <taxon>Pezizomycotina</taxon>
        <taxon>Eurotiomycetes</taxon>
        <taxon>Eurotiomycetidae</taxon>
        <taxon>Eurotiales</taxon>
        <taxon>Trichocomaceae</taxon>
        <taxon>Talaromyces</taxon>
        <taxon>Talaromyces sect. Bacilispori</taxon>
    </lineage>
</organism>
<protein>
    <recommendedName>
        <fullName evidence="3">Methyltransferase domain-containing protein</fullName>
    </recommendedName>
</protein>
<evidence type="ECO:0008006" key="3">
    <source>
        <dbReference type="Google" id="ProtNLM"/>
    </source>
</evidence>
<dbReference type="Proteomes" id="UP001201262">
    <property type="component" value="Unassembled WGS sequence"/>
</dbReference>
<sequence length="279" mass="30690">MQSSSDGKSNPGKRIKGAPDYDDAGFWDAKFVTGQDIGEWLNTGEVLLDATISHIEQKDPLLFAQSRNSAETRSRSRILHLGPGISTLGARLCTAFVQRGWRADGIVNVDFSAEAVRLGRQVEEEKGDPAHVMGWVQADLCSWEQVLSTLSSLAPVDVIVDKSTSDAIATSVPRTFDFLADENSMSPIIKGIINRNKNKAPITLLPVELLGLHLASLTRKGAVWLVLSYSATRFDNFAYLHDHWNIASRMPLKAPAGQTVSAAAMVPEVFHWFYVLERK</sequence>
<evidence type="ECO:0000313" key="1">
    <source>
        <dbReference type="EMBL" id="KAH8689104.1"/>
    </source>
</evidence>
<dbReference type="EMBL" id="JAJTJA010000016">
    <property type="protein sequence ID" value="KAH8689104.1"/>
    <property type="molecule type" value="Genomic_DNA"/>
</dbReference>
<gene>
    <name evidence="1" type="ORF">BGW36DRAFT_365635</name>
</gene>
<comment type="caution">
    <text evidence="1">The sequence shown here is derived from an EMBL/GenBank/DDBJ whole genome shotgun (WGS) entry which is preliminary data.</text>
</comment>
<name>A0AAD4PTQ8_9EURO</name>
<dbReference type="AlphaFoldDB" id="A0AAD4PTQ8"/>
<proteinExistence type="predicted"/>
<reference evidence="1" key="1">
    <citation type="submission" date="2021-12" db="EMBL/GenBank/DDBJ databases">
        <title>Convergent genome expansion in fungi linked to evolution of root-endophyte symbiosis.</title>
        <authorList>
            <consortium name="DOE Joint Genome Institute"/>
            <person name="Ke Y.-H."/>
            <person name="Bonito G."/>
            <person name="Liao H.-L."/>
            <person name="Looney B."/>
            <person name="Rojas-Flechas A."/>
            <person name="Nash J."/>
            <person name="Hameed K."/>
            <person name="Schadt C."/>
            <person name="Martin F."/>
            <person name="Crous P.W."/>
            <person name="Miettinen O."/>
            <person name="Magnuson J.K."/>
            <person name="Labbe J."/>
            <person name="Jacobson D."/>
            <person name="Doktycz M.J."/>
            <person name="Veneault-Fourrey C."/>
            <person name="Kuo A."/>
            <person name="Mondo S."/>
            <person name="Calhoun S."/>
            <person name="Riley R."/>
            <person name="Ohm R."/>
            <person name="LaButti K."/>
            <person name="Andreopoulos B."/>
            <person name="Pangilinan J."/>
            <person name="Nolan M."/>
            <person name="Tritt A."/>
            <person name="Clum A."/>
            <person name="Lipzen A."/>
            <person name="Daum C."/>
            <person name="Barry K."/>
            <person name="Grigoriev I.V."/>
            <person name="Vilgalys R."/>
        </authorList>
    </citation>
    <scope>NUCLEOTIDE SEQUENCE</scope>
    <source>
        <strain evidence="1">PMI_201</strain>
    </source>
</reference>